<feature type="non-terminal residue" evidence="1">
    <location>
        <position position="59"/>
    </location>
</feature>
<sequence length="59" mass="6494">MGLVKFFRKDFFRALSRSLHKPKIIAATYEFASALRSAGTIVPPIDSLASLGISVKLQQ</sequence>
<keyword evidence="2" id="KW-1185">Reference proteome</keyword>
<proteinExistence type="predicted"/>
<dbReference type="Proteomes" id="UP000237105">
    <property type="component" value="Unassembled WGS sequence"/>
</dbReference>
<dbReference type="EMBL" id="JXTB01000663">
    <property type="protein sequence ID" value="PON34379.1"/>
    <property type="molecule type" value="Genomic_DNA"/>
</dbReference>
<name>A0A2P5ACX7_PARAD</name>
<reference evidence="2" key="1">
    <citation type="submission" date="2016-06" db="EMBL/GenBank/DDBJ databases">
        <title>Parallel loss of symbiosis genes in relatives of nitrogen-fixing non-legume Parasponia.</title>
        <authorList>
            <person name="Van Velzen R."/>
            <person name="Holmer R."/>
            <person name="Bu F."/>
            <person name="Rutten L."/>
            <person name="Van Zeijl A."/>
            <person name="Liu W."/>
            <person name="Santuari L."/>
            <person name="Cao Q."/>
            <person name="Sharma T."/>
            <person name="Shen D."/>
            <person name="Roswanjaya Y."/>
            <person name="Wardhani T."/>
            <person name="Kalhor M.S."/>
            <person name="Jansen J."/>
            <person name="Van den Hoogen J."/>
            <person name="Gungor B."/>
            <person name="Hartog M."/>
            <person name="Hontelez J."/>
            <person name="Verver J."/>
            <person name="Yang W.-C."/>
            <person name="Schijlen E."/>
            <person name="Repin R."/>
            <person name="Schilthuizen M."/>
            <person name="Schranz E."/>
            <person name="Heidstra R."/>
            <person name="Miyata K."/>
            <person name="Fedorova E."/>
            <person name="Kohlen W."/>
            <person name="Bisseling T."/>
            <person name="Smit S."/>
            <person name="Geurts R."/>
        </authorList>
    </citation>
    <scope>NUCLEOTIDE SEQUENCE [LARGE SCALE GENOMIC DNA]</scope>
    <source>
        <strain evidence="2">cv. WU1-14</strain>
    </source>
</reference>
<protein>
    <submittedName>
        <fullName evidence="1">Uncharacterized protein</fullName>
    </submittedName>
</protein>
<accession>A0A2P5ACX7</accession>
<dbReference type="AlphaFoldDB" id="A0A2P5ACX7"/>
<organism evidence="1 2">
    <name type="scientific">Parasponia andersonii</name>
    <name type="common">Sponia andersonii</name>
    <dbReference type="NCBI Taxonomy" id="3476"/>
    <lineage>
        <taxon>Eukaryota</taxon>
        <taxon>Viridiplantae</taxon>
        <taxon>Streptophyta</taxon>
        <taxon>Embryophyta</taxon>
        <taxon>Tracheophyta</taxon>
        <taxon>Spermatophyta</taxon>
        <taxon>Magnoliopsida</taxon>
        <taxon>eudicotyledons</taxon>
        <taxon>Gunneridae</taxon>
        <taxon>Pentapetalae</taxon>
        <taxon>rosids</taxon>
        <taxon>fabids</taxon>
        <taxon>Rosales</taxon>
        <taxon>Cannabaceae</taxon>
        <taxon>Parasponia</taxon>
    </lineage>
</organism>
<evidence type="ECO:0000313" key="2">
    <source>
        <dbReference type="Proteomes" id="UP000237105"/>
    </source>
</evidence>
<evidence type="ECO:0000313" key="1">
    <source>
        <dbReference type="EMBL" id="PON34379.1"/>
    </source>
</evidence>
<comment type="caution">
    <text evidence="1">The sequence shown here is derived from an EMBL/GenBank/DDBJ whole genome shotgun (WGS) entry which is preliminary data.</text>
</comment>
<gene>
    <name evidence="1" type="ORF">PanWU01x14_344870</name>
</gene>